<gene>
    <name evidence="1" type="ORF">B0487_1199</name>
</gene>
<dbReference type="AlphaFoldDB" id="A0A1X2Z1J0"/>
<comment type="caution">
    <text evidence="1">The sequence shown here is derived from an EMBL/GenBank/DDBJ whole genome shotgun (WGS) entry which is preliminary data.</text>
</comment>
<organism evidence="1 2">
    <name type="scientific">Bifidobacterium adolescentis</name>
    <dbReference type="NCBI Taxonomy" id="1680"/>
    <lineage>
        <taxon>Bacteria</taxon>
        <taxon>Bacillati</taxon>
        <taxon>Actinomycetota</taxon>
        <taxon>Actinomycetes</taxon>
        <taxon>Bifidobacteriales</taxon>
        <taxon>Bifidobacteriaceae</taxon>
        <taxon>Bifidobacterium</taxon>
    </lineage>
</organism>
<dbReference type="RefSeq" id="WP_085393137.1">
    <property type="nucleotide sequence ID" value="NZ_JBCJCP010000042.1"/>
</dbReference>
<protein>
    <submittedName>
        <fullName evidence="1">Uncharacterized protein</fullName>
    </submittedName>
</protein>
<accession>A0A1X2Z1J0</accession>
<evidence type="ECO:0000313" key="2">
    <source>
        <dbReference type="Proteomes" id="UP000193377"/>
    </source>
</evidence>
<dbReference type="EMBL" id="LNKD01000001">
    <property type="protein sequence ID" value="OSG88279.1"/>
    <property type="molecule type" value="Genomic_DNA"/>
</dbReference>
<name>A0A1X2Z1J0_BIFAD</name>
<sequence length="139" mass="16103">MNAQRTSAEETERALRAESVLSDDRLPVKWDGEYIYWADTWTDTMPFLCGNNNLLKDQACPGTDERRRWKQYRPHLWRPRTINGRTTQSKLRLMRCGVCGLTLVEEHPLNGGKETVWRLDESDYGPEGSHPVIQGELDI</sequence>
<evidence type="ECO:0000313" key="1">
    <source>
        <dbReference type="EMBL" id="OSG88279.1"/>
    </source>
</evidence>
<dbReference type="Proteomes" id="UP000193377">
    <property type="component" value="Unassembled WGS sequence"/>
</dbReference>
<reference evidence="1 2" key="1">
    <citation type="journal article" date="2016" name="Sci. Rep.">
        <title>Evaluation of genetic diversity among strains of the human gut commensal Bifidobacterium adolescentis.</title>
        <authorList>
            <person name="Duranti S."/>
            <person name="Milani C."/>
            <person name="Lugli G.A."/>
            <person name="Mancabelli L."/>
            <person name="Turroni F."/>
            <person name="Ferrario C."/>
            <person name="Mangifesta M."/>
            <person name="Viappiani A."/>
            <person name="Sanchez B."/>
            <person name="Margolles A."/>
            <person name="van Sinderen D."/>
            <person name="Ventura M."/>
        </authorList>
    </citation>
    <scope>NUCLEOTIDE SEQUENCE [LARGE SCALE GENOMIC DNA]</scope>
    <source>
        <strain evidence="1 2">487B</strain>
    </source>
</reference>
<proteinExistence type="predicted"/>